<organism evidence="3 4">
    <name type="scientific">Catellatospora citrea</name>
    <dbReference type="NCBI Taxonomy" id="53366"/>
    <lineage>
        <taxon>Bacteria</taxon>
        <taxon>Bacillati</taxon>
        <taxon>Actinomycetota</taxon>
        <taxon>Actinomycetes</taxon>
        <taxon>Micromonosporales</taxon>
        <taxon>Micromonosporaceae</taxon>
        <taxon>Catellatospora</taxon>
    </lineage>
</organism>
<reference evidence="3 4" key="1">
    <citation type="submission" date="2021-01" db="EMBL/GenBank/DDBJ databases">
        <title>Whole genome shotgun sequence of Catellatospora citrea NBRC 14495.</title>
        <authorList>
            <person name="Komaki H."/>
            <person name="Tamura T."/>
        </authorList>
    </citation>
    <scope>NUCLEOTIDE SEQUENCE [LARGE SCALE GENOMIC DNA]</scope>
    <source>
        <strain evidence="3 4">NBRC 14495</strain>
    </source>
</reference>
<feature type="transmembrane region" description="Helical" evidence="2">
    <location>
        <begin position="85"/>
        <end position="107"/>
    </location>
</feature>
<name>A0A8J3KWE5_9ACTN</name>
<feature type="transmembrane region" description="Helical" evidence="2">
    <location>
        <begin position="55"/>
        <end position="73"/>
    </location>
</feature>
<evidence type="ECO:0000313" key="4">
    <source>
        <dbReference type="Proteomes" id="UP000659904"/>
    </source>
</evidence>
<keyword evidence="2" id="KW-0812">Transmembrane</keyword>
<dbReference type="EMBL" id="BONH01000074">
    <property type="protein sequence ID" value="GIG03175.1"/>
    <property type="molecule type" value="Genomic_DNA"/>
</dbReference>
<feature type="region of interest" description="Disordered" evidence="1">
    <location>
        <begin position="1"/>
        <end position="22"/>
    </location>
</feature>
<protein>
    <submittedName>
        <fullName evidence="3">Uncharacterized protein</fullName>
    </submittedName>
</protein>
<proteinExistence type="predicted"/>
<comment type="caution">
    <text evidence="3">The sequence shown here is derived from an EMBL/GenBank/DDBJ whole genome shotgun (WGS) entry which is preliminary data.</text>
</comment>
<dbReference type="AlphaFoldDB" id="A0A8J3KWE5"/>
<accession>A0A8J3KWE5</accession>
<gene>
    <name evidence="3" type="ORF">Cci01nite_82680</name>
</gene>
<dbReference type="Proteomes" id="UP000659904">
    <property type="component" value="Unassembled WGS sequence"/>
</dbReference>
<keyword evidence="4" id="KW-1185">Reference proteome</keyword>
<evidence type="ECO:0000256" key="2">
    <source>
        <dbReference type="SAM" id="Phobius"/>
    </source>
</evidence>
<keyword evidence="2" id="KW-1133">Transmembrane helix</keyword>
<evidence type="ECO:0000256" key="1">
    <source>
        <dbReference type="SAM" id="MobiDB-lite"/>
    </source>
</evidence>
<evidence type="ECO:0000313" key="3">
    <source>
        <dbReference type="EMBL" id="GIG03175.1"/>
    </source>
</evidence>
<sequence length="110" mass="11245">MAEESRAEAKRHAAPDVHPARLDGRVSNGPMLDHLTVLAGNCLGAGDTPKDASPTGVICIGVAVIMFSLLWVLMGPDDERRPAVVIIGAGMGMCGLAGLILGIARAVTCG</sequence>
<keyword evidence="2" id="KW-0472">Membrane</keyword>